<proteinExistence type="inferred from homology"/>
<comment type="similarity">
    <text evidence="1">Belongs to the cytochrome P450 family.</text>
</comment>
<dbReference type="PANTHER" id="PTHR46300:SF12">
    <property type="entry name" value="P450, PUTATIVE (EUROFUNG)-RELATED"/>
    <property type="match status" value="1"/>
</dbReference>
<keyword evidence="4 5" id="KW-0408">Iron</keyword>
<accession>A0A6A5ZFG2</accession>
<dbReference type="SUPFAM" id="SSF48264">
    <property type="entry name" value="Cytochrome P450"/>
    <property type="match status" value="1"/>
</dbReference>
<keyword evidence="7" id="KW-1185">Reference proteome</keyword>
<comment type="cofactor">
    <cofactor evidence="5">
        <name>heme</name>
        <dbReference type="ChEBI" id="CHEBI:30413"/>
    </cofactor>
</comment>
<evidence type="ECO:0000256" key="3">
    <source>
        <dbReference type="ARBA" id="ARBA00023002"/>
    </source>
</evidence>
<organism evidence="6 7">
    <name type="scientific">Lophiotrema nucula</name>
    <dbReference type="NCBI Taxonomy" id="690887"/>
    <lineage>
        <taxon>Eukaryota</taxon>
        <taxon>Fungi</taxon>
        <taxon>Dikarya</taxon>
        <taxon>Ascomycota</taxon>
        <taxon>Pezizomycotina</taxon>
        <taxon>Dothideomycetes</taxon>
        <taxon>Pleosporomycetidae</taxon>
        <taxon>Pleosporales</taxon>
        <taxon>Lophiotremataceae</taxon>
        <taxon>Lophiotrema</taxon>
    </lineage>
</organism>
<dbReference type="Gene3D" id="1.10.630.10">
    <property type="entry name" value="Cytochrome P450"/>
    <property type="match status" value="1"/>
</dbReference>
<dbReference type="InterPro" id="IPR036396">
    <property type="entry name" value="Cyt_P450_sf"/>
</dbReference>
<evidence type="ECO:0000256" key="5">
    <source>
        <dbReference type="PIRSR" id="PIRSR602401-1"/>
    </source>
</evidence>
<dbReference type="PRINTS" id="PR00463">
    <property type="entry name" value="EP450I"/>
</dbReference>
<evidence type="ECO:0000256" key="1">
    <source>
        <dbReference type="ARBA" id="ARBA00010617"/>
    </source>
</evidence>
<gene>
    <name evidence="6" type="ORF">BDV96DRAFT_611689</name>
</gene>
<dbReference type="GO" id="GO:0020037">
    <property type="term" value="F:heme binding"/>
    <property type="evidence" value="ECO:0007669"/>
    <property type="project" value="InterPro"/>
</dbReference>
<evidence type="ECO:0000313" key="7">
    <source>
        <dbReference type="Proteomes" id="UP000799770"/>
    </source>
</evidence>
<protein>
    <submittedName>
        <fullName evidence="6">Cytochrome P450</fullName>
    </submittedName>
</protein>
<dbReference type="AlphaFoldDB" id="A0A6A5ZFG2"/>
<dbReference type="PANTHER" id="PTHR46300">
    <property type="entry name" value="P450, PUTATIVE (EUROFUNG)-RELATED-RELATED"/>
    <property type="match status" value="1"/>
</dbReference>
<keyword evidence="3" id="KW-0560">Oxidoreductase</keyword>
<feature type="binding site" description="axial binding residue" evidence="5">
    <location>
        <position position="443"/>
    </location>
    <ligand>
        <name>heme</name>
        <dbReference type="ChEBI" id="CHEBI:30413"/>
    </ligand>
    <ligandPart>
        <name>Fe</name>
        <dbReference type="ChEBI" id="CHEBI:18248"/>
    </ligandPart>
</feature>
<dbReference type="EMBL" id="ML977319">
    <property type="protein sequence ID" value="KAF2117171.1"/>
    <property type="molecule type" value="Genomic_DNA"/>
</dbReference>
<dbReference type="InterPro" id="IPR050364">
    <property type="entry name" value="Cytochrome_P450_fung"/>
</dbReference>
<dbReference type="InterPro" id="IPR001128">
    <property type="entry name" value="Cyt_P450"/>
</dbReference>
<reference evidence="6" key="1">
    <citation type="journal article" date="2020" name="Stud. Mycol.">
        <title>101 Dothideomycetes genomes: a test case for predicting lifestyles and emergence of pathogens.</title>
        <authorList>
            <person name="Haridas S."/>
            <person name="Albert R."/>
            <person name="Binder M."/>
            <person name="Bloem J."/>
            <person name="Labutti K."/>
            <person name="Salamov A."/>
            <person name="Andreopoulos B."/>
            <person name="Baker S."/>
            <person name="Barry K."/>
            <person name="Bills G."/>
            <person name="Bluhm B."/>
            <person name="Cannon C."/>
            <person name="Castanera R."/>
            <person name="Culley D."/>
            <person name="Daum C."/>
            <person name="Ezra D."/>
            <person name="Gonzalez J."/>
            <person name="Henrissat B."/>
            <person name="Kuo A."/>
            <person name="Liang C."/>
            <person name="Lipzen A."/>
            <person name="Lutzoni F."/>
            <person name="Magnuson J."/>
            <person name="Mondo S."/>
            <person name="Nolan M."/>
            <person name="Ohm R."/>
            <person name="Pangilinan J."/>
            <person name="Park H.-J."/>
            <person name="Ramirez L."/>
            <person name="Alfaro M."/>
            <person name="Sun H."/>
            <person name="Tritt A."/>
            <person name="Yoshinaga Y."/>
            <person name="Zwiers L.-H."/>
            <person name="Turgeon B."/>
            <person name="Goodwin S."/>
            <person name="Spatafora J."/>
            <person name="Crous P."/>
            <person name="Grigoriev I."/>
        </authorList>
    </citation>
    <scope>NUCLEOTIDE SEQUENCE</scope>
    <source>
        <strain evidence="6">CBS 627.86</strain>
    </source>
</reference>
<dbReference type="GO" id="GO:0004497">
    <property type="term" value="F:monooxygenase activity"/>
    <property type="evidence" value="ECO:0007669"/>
    <property type="project" value="InterPro"/>
</dbReference>
<name>A0A6A5ZFG2_9PLEO</name>
<dbReference type="CDD" id="cd11065">
    <property type="entry name" value="CYP64-like"/>
    <property type="match status" value="1"/>
</dbReference>
<dbReference type="OrthoDB" id="1103324at2759"/>
<sequence length="516" mass="59213">MSSLPSYAPTALLAVAILILAKLWARHQYNKKYRLPPGPKGVPYFGNMFQMPPFHQGPWAKSMADKYGEMFTVKIASNTWVFLNSSRVVNDLLEKRSAIYSSRPRWPFTSDVMSGGCRMVMQPYGPQWRSIRKIMHSILNLKNAPTFAPFQDIESKQLVYEVLQKPEDWWKSNQRFANSVVMSVVFGKRMSKEDQNVERLFDTSREFLAALQPGANLVDTFYVLDRLPGPLKWWRKRGEEAFERVTSVYKKEVEDLKIRIKEGRCPPCFATKFLEDPETEKLGKTQTLFALGSLMEAGSDTSRMTLSQIIAAAATDSRWVKKAQAEMDGVCGYAGRLPEFGDRKNLPYMSAVTKEGFRWRPFAEIGMPHMLIKDDEYEGYRFPANTVFAWNSWGIALDEKEHSDPLKFWPERWLDAEIEGNELKTLEEPLAGHWSFGAGRRVCTGYHVGDTNVWIAAARLLYCFDFSENPNKKIDTMNLAVGEHRWAPFEVKLKVRSEKHRELIERVGGPVIGVQY</sequence>
<dbReference type="GO" id="GO:0005506">
    <property type="term" value="F:iron ion binding"/>
    <property type="evidence" value="ECO:0007669"/>
    <property type="project" value="InterPro"/>
</dbReference>
<keyword evidence="5" id="KW-0349">Heme</keyword>
<dbReference type="InterPro" id="IPR002401">
    <property type="entry name" value="Cyt_P450_E_grp-I"/>
</dbReference>
<evidence type="ECO:0000256" key="4">
    <source>
        <dbReference type="ARBA" id="ARBA00023004"/>
    </source>
</evidence>
<dbReference type="GO" id="GO:0016705">
    <property type="term" value="F:oxidoreductase activity, acting on paired donors, with incorporation or reduction of molecular oxygen"/>
    <property type="evidence" value="ECO:0007669"/>
    <property type="project" value="InterPro"/>
</dbReference>
<evidence type="ECO:0000256" key="2">
    <source>
        <dbReference type="ARBA" id="ARBA00022723"/>
    </source>
</evidence>
<dbReference type="Proteomes" id="UP000799770">
    <property type="component" value="Unassembled WGS sequence"/>
</dbReference>
<evidence type="ECO:0000313" key="6">
    <source>
        <dbReference type="EMBL" id="KAF2117171.1"/>
    </source>
</evidence>
<keyword evidence="2 5" id="KW-0479">Metal-binding</keyword>
<dbReference type="Pfam" id="PF00067">
    <property type="entry name" value="p450"/>
    <property type="match status" value="1"/>
</dbReference>